<dbReference type="Proteomes" id="UP000183794">
    <property type="component" value="Unassembled WGS sequence"/>
</dbReference>
<feature type="transmembrane region" description="Helical" evidence="1">
    <location>
        <begin position="6"/>
        <end position="25"/>
    </location>
</feature>
<gene>
    <name evidence="2" type="ORF">NVI5450_2161</name>
</gene>
<keyword evidence="1" id="KW-0812">Transmembrane</keyword>
<keyword evidence="1" id="KW-1133">Transmembrane helix</keyword>
<reference evidence="2 3" key="1">
    <citation type="submission" date="2016-11" db="EMBL/GenBank/DDBJ databases">
        <authorList>
            <person name="Jaros S."/>
            <person name="Januszkiewicz K."/>
            <person name="Wedrychowicz H."/>
        </authorList>
    </citation>
    <scope>NUCLEOTIDE SEQUENCE [LARGE SCALE GENOMIC DNA]</scope>
    <source>
        <strain evidence="2">NVI 5450</strain>
    </source>
</reference>
<name>A0A1K9ZMB2_9GAMM</name>
<evidence type="ECO:0000313" key="3">
    <source>
        <dbReference type="Proteomes" id="UP000183794"/>
    </source>
</evidence>
<accession>A0A1K9ZMB2</accession>
<dbReference type="EMBL" id="FPLD01000060">
    <property type="protein sequence ID" value="SGY99207.1"/>
    <property type="molecule type" value="Genomic_DNA"/>
</dbReference>
<evidence type="ECO:0000313" key="2">
    <source>
        <dbReference type="EMBL" id="SGY99207.1"/>
    </source>
</evidence>
<proteinExistence type="predicted"/>
<evidence type="ECO:0000256" key="1">
    <source>
        <dbReference type="SAM" id="Phobius"/>
    </source>
</evidence>
<sequence length="44" mass="5130">MKLFSIMYISLSCKVFIFLFFIVIAKLNQTTSIYMFSVTLIWAG</sequence>
<keyword evidence="1" id="KW-0472">Membrane</keyword>
<protein>
    <submittedName>
        <fullName evidence="2">Predicted small integral membrane protein (DUF2160)</fullName>
    </submittedName>
</protein>
<dbReference type="AlphaFoldDB" id="A0A1K9ZMB2"/>
<organism evidence="2 3">
    <name type="scientific">Moritella viscosa</name>
    <dbReference type="NCBI Taxonomy" id="80854"/>
    <lineage>
        <taxon>Bacteria</taxon>
        <taxon>Pseudomonadati</taxon>
        <taxon>Pseudomonadota</taxon>
        <taxon>Gammaproteobacteria</taxon>
        <taxon>Alteromonadales</taxon>
        <taxon>Moritellaceae</taxon>
        <taxon>Moritella</taxon>
    </lineage>
</organism>